<comment type="subcellular location">
    <subcellularLocation>
        <location evidence="1">Mitochondrion outer membrane</location>
        <topology evidence="1">Multi-pass membrane protein</topology>
    </subcellularLocation>
</comment>
<dbReference type="PANTHER" id="PTHR21252:SF2">
    <property type="entry name" value="MITOCHONDRIAL OUTER MEMBRANE PROTEIN SLC25A46"/>
    <property type="match status" value="1"/>
</dbReference>
<proteinExistence type="inferred from homology"/>
<evidence type="ECO:0000256" key="1">
    <source>
        <dbReference type="ARBA" id="ARBA00004374"/>
    </source>
</evidence>
<evidence type="ECO:0000256" key="3">
    <source>
        <dbReference type="ARBA" id="ARBA00022448"/>
    </source>
</evidence>
<name>A0A3P6GU39_MESCO</name>
<dbReference type="Pfam" id="PF00153">
    <property type="entry name" value="Mito_carr"/>
    <property type="match status" value="1"/>
</dbReference>
<dbReference type="Proteomes" id="UP000267029">
    <property type="component" value="Unassembled WGS sequence"/>
</dbReference>
<dbReference type="Gene3D" id="1.50.40.10">
    <property type="entry name" value="Mitochondrial carrier domain"/>
    <property type="match status" value="1"/>
</dbReference>
<organism evidence="13 14">
    <name type="scientific">Mesocestoides corti</name>
    <name type="common">Flatworm</name>
    <dbReference type="NCBI Taxonomy" id="53468"/>
    <lineage>
        <taxon>Eukaryota</taxon>
        <taxon>Metazoa</taxon>
        <taxon>Spiralia</taxon>
        <taxon>Lophotrochozoa</taxon>
        <taxon>Platyhelminthes</taxon>
        <taxon>Cestoda</taxon>
        <taxon>Eucestoda</taxon>
        <taxon>Cyclophyllidea</taxon>
        <taxon>Mesocestoididae</taxon>
        <taxon>Mesocestoides</taxon>
    </lineage>
</organism>
<evidence type="ECO:0000256" key="8">
    <source>
        <dbReference type="ARBA" id="ARBA00023128"/>
    </source>
</evidence>
<evidence type="ECO:0000256" key="2">
    <source>
        <dbReference type="ARBA" id="ARBA00006375"/>
    </source>
</evidence>
<keyword evidence="4 10" id="KW-0812">Transmembrane</keyword>
<evidence type="ECO:0000313" key="13">
    <source>
        <dbReference type="EMBL" id="VDD78662.1"/>
    </source>
</evidence>
<evidence type="ECO:0000256" key="10">
    <source>
        <dbReference type="PROSITE-ProRule" id="PRU00282"/>
    </source>
</evidence>
<protein>
    <recommendedName>
        <fullName evidence="15">Solute carrier family 25 member 46</fullName>
    </recommendedName>
</protein>
<comment type="similarity">
    <text evidence="2 11">Belongs to the mitochondrial carrier (TC 2.A.29) family.</text>
</comment>
<dbReference type="InterPro" id="IPR023395">
    <property type="entry name" value="MCP_dom_sf"/>
</dbReference>
<dbReference type="PANTHER" id="PTHR21252">
    <property type="entry name" value="TB1 PROTEIN-RELATED"/>
    <property type="match status" value="1"/>
</dbReference>
<evidence type="ECO:0000256" key="9">
    <source>
        <dbReference type="ARBA" id="ARBA00023136"/>
    </source>
</evidence>
<evidence type="ECO:0008006" key="15">
    <source>
        <dbReference type="Google" id="ProtNLM"/>
    </source>
</evidence>
<reference evidence="13 14" key="1">
    <citation type="submission" date="2018-10" db="EMBL/GenBank/DDBJ databases">
        <authorList>
            <consortium name="Pathogen Informatics"/>
        </authorList>
    </citation>
    <scope>NUCLEOTIDE SEQUENCE [LARGE SCALE GENOMIC DNA]</scope>
</reference>
<dbReference type="EMBL" id="UXSR01002036">
    <property type="protein sequence ID" value="VDD78662.1"/>
    <property type="molecule type" value="Genomic_DNA"/>
</dbReference>
<keyword evidence="3 11" id="KW-0813">Transport</keyword>
<evidence type="ECO:0000256" key="7">
    <source>
        <dbReference type="ARBA" id="ARBA00022989"/>
    </source>
</evidence>
<dbReference type="AlphaFoldDB" id="A0A3P6GU39"/>
<evidence type="ECO:0000256" key="5">
    <source>
        <dbReference type="ARBA" id="ARBA00022737"/>
    </source>
</evidence>
<dbReference type="SUPFAM" id="SSF103506">
    <property type="entry name" value="Mitochondrial carrier"/>
    <property type="match status" value="1"/>
</dbReference>
<keyword evidence="14" id="KW-1185">Reference proteome</keyword>
<keyword evidence="6" id="KW-1000">Mitochondrion outer membrane</keyword>
<keyword evidence="8" id="KW-0496">Mitochondrion</keyword>
<keyword evidence="7" id="KW-1133">Transmembrane helix</keyword>
<dbReference type="InterPro" id="IPR018108">
    <property type="entry name" value="MCP_transmembrane"/>
</dbReference>
<sequence length="235" mass="25474">MCLQSGRYSPKAGDGDSSDHFLLSGHRQETILQATYTRYCSDLTANLWASLASDLLLYPLETIVVRLCVQGTRTLVDNLDTADSVLPIISSFDGPFDVLRSAATSPSGFVGLYRGFGALILQYAVQAAFLAGIKYAYEQLLCYYSSAPQPPPPGRPFADPSHQPPAQASNPPQSNFSASSSGHINDLQPASMWQPALDSERWRSSDPSIPTEYPPPLSTSFTFRGFNSGPFDALL</sequence>
<gene>
    <name evidence="13" type="ORF">MCOS_LOCUS4665</name>
</gene>
<keyword evidence="9 10" id="KW-0472">Membrane</keyword>
<dbReference type="OrthoDB" id="2403262at2759"/>
<feature type="repeat" description="Solcar" evidence="10">
    <location>
        <begin position="37"/>
        <end position="140"/>
    </location>
</feature>
<evidence type="ECO:0000256" key="12">
    <source>
        <dbReference type="SAM" id="MobiDB-lite"/>
    </source>
</evidence>
<feature type="region of interest" description="Disordered" evidence="12">
    <location>
        <begin position="152"/>
        <end position="217"/>
    </location>
</feature>
<keyword evidence="5" id="KW-0677">Repeat</keyword>
<dbReference type="InterPro" id="IPR039158">
    <property type="entry name" value="SLC25A46"/>
</dbReference>
<feature type="compositionally biased region" description="Low complexity" evidence="12">
    <location>
        <begin position="156"/>
        <end position="175"/>
    </location>
</feature>
<evidence type="ECO:0000256" key="6">
    <source>
        <dbReference type="ARBA" id="ARBA00022787"/>
    </source>
</evidence>
<dbReference type="GO" id="GO:0090149">
    <property type="term" value="P:mitochondrial membrane fission"/>
    <property type="evidence" value="ECO:0007669"/>
    <property type="project" value="InterPro"/>
</dbReference>
<dbReference type="GO" id="GO:0005741">
    <property type="term" value="C:mitochondrial outer membrane"/>
    <property type="evidence" value="ECO:0007669"/>
    <property type="project" value="UniProtKB-SubCell"/>
</dbReference>
<evidence type="ECO:0000313" key="14">
    <source>
        <dbReference type="Proteomes" id="UP000267029"/>
    </source>
</evidence>
<accession>A0A3P6GU39</accession>
<evidence type="ECO:0000256" key="11">
    <source>
        <dbReference type="RuleBase" id="RU000488"/>
    </source>
</evidence>
<evidence type="ECO:0000256" key="4">
    <source>
        <dbReference type="ARBA" id="ARBA00022692"/>
    </source>
</evidence>
<dbReference type="PROSITE" id="PS50920">
    <property type="entry name" value="SOLCAR"/>
    <property type="match status" value="1"/>
</dbReference>